<dbReference type="EMBL" id="CP031188">
    <property type="protein sequence ID" value="AXG75092.1"/>
    <property type="molecule type" value="Genomic_DNA"/>
</dbReference>
<accession>A0A345HET2</accession>
<dbReference type="Gene3D" id="3.10.20.10">
    <property type="match status" value="2"/>
</dbReference>
<dbReference type="Pfam" id="PF07566">
    <property type="entry name" value="DUF1543"/>
    <property type="match status" value="1"/>
</dbReference>
<organism evidence="2 3">
    <name type="scientific">Flavobacterium arcticum</name>
    <dbReference type="NCBI Taxonomy" id="1784713"/>
    <lineage>
        <taxon>Bacteria</taxon>
        <taxon>Pseudomonadati</taxon>
        <taxon>Bacteroidota</taxon>
        <taxon>Flavobacteriia</taxon>
        <taxon>Flavobacteriales</taxon>
        <taxon>Flavobacteriaceae</taxon>
        <taxon>Flavobacterium</taxon>
    </lineage>
</organism>
<protein>
    <submittedName>
        <fullName evidence="2">DUF1543 domain-containing protein</fullName>
    </submittedName>
</protein>
<proteinExistence type="predicted"/>
<dbReference type="Proteomes" id="UP000253951">
    <property type="component" value="Chromosome"/>
</dbReference>
<evidence type="ECO:0000313" key="2">
    <source>
        <dbReference type="EMBL" id="AXG75092.1"/>
    </source>
</evidence>
<feature type="domain" description="DUF1543" evidence="1">
    <location>
        <begin position="20"/>
        <end position="68"/>
    </location>
</feature>
<keyword evidence="3" id="KW-1185">Reference proteome</keyword>
<reference evidence="2 3" key="1">
    <citation type="submission" date="2018-07" db="EMBL/GenBank/DDBJ databases">
        <title>Complete genome sequence of Flavobacterium arcticum type strain SM1502T.</title>
        <authorList>
            <person name="Li Y."/>
            <person name="Li D.-D."/>
        </authorList>
    </citation>
    <scope>NUCLEOTIDE SEQUENCE [LARGE SCALE GENOMIC DNA]</scope>
    <source>
        <strain evidence="2 3">SM1502</strain>
    </source>
</reference>
<dbReference type="OrthoDB" id="850243at2"/>
<sequence length="187" mass="21602">METNLKLYMVLLGCTPKGRLTEQHDIFFGIGRSIEELIPDMYTFWADGGRLHIDAWREITQVDNYTINITAKTTEAKNEKLFFINMGGYKPNDFEEYHYKKLVIAQTMGEAVKKVKTSTFYKHYGFKGAVSHIDDKYALDADDLHHVQDILLPHLQELYTIKITPTTAIIEDELHIGYLKLSDNPNK</sequence>
<dbReference type="KEGG" id="fat:DVK85_12975"/>
<dbReference type="AlphaFoldDB" id="A0A345HET2"/>
<dbReference type="RefSeq" id="WP_114678850.1">
    <property type="nucleotide sequence ID" value="NZ_CP031188.1"/>
</dbReference>
<name>A0A345HET2_9FLAO</name>
<evidence type="ECO:0000313" key="3">
    <source>
        <dbReference type="Proteomes" id="UP000253951"/>
    </source>
</evidence>
<evidence type="ECO:0000259" key="1">
    <source>
        <dbReference type="Pfam" id="PF07566"/>
    </source>
</evidence>
<gene>
    <name evidence="2" type="ORF">DVK85_12975</name>
</gene>
<dbReference type="InterPro" id="IPR011440">
    <property type="entry name" value="DUF1543"/>
</dbReference>